<sequence>MIRNMILVGLLGLFFTGVTAQTADNRKAVRKAERAQRQQERQALDRLYHNEAVQALDKRFFMMQTDRMMLRGGQVALVDPTTNFVSLNGETATVQVGFNAASAGMNGLGGITVQGTASDITMRTDKKGYVFFDMNVVGIGISAAVEITLFPGNNSASVTVLPNFNMNRVTLEGKLIPYDGSAVIEGAPY</sequence>
<reference evidence="2 3" key="1">
    <citation type="submission" date="2011-08" db="EMBL/GenBank/DDBJ databases">
        <title>The Genome Sequence of Alistipes indistinctus YIT 12060.</title>
        <authorList>
            <consortium name="The Broad Institute Genome Sequencing Platform"/>
            <person name="Earl A."/>
            <person name="Ward D."/>
            <person name="Feldgarden M."/>
            <person name="Gevers D."/>
            <person name="Morotomi M."/>
            <person name="Young S.K."/>
            <person name="Zeng Q."/>
            <person name="Gargeya S."/>
            <person name="Fitzgerald M."/>
            <person name="Haas B."/>
            <person name="Abouelleil A."/>
            <person name="Alvarado L."/>
            <person name="Arachchi H.M."/>
            <person name="Berlin A."/>
            <person name="Brown A."/>
            <person name="Chapman S.B."/>
            <person name="Chen Z."/>
            <person name="Dunbar C."/>
            <person name="Freedman E."/>
            <person name="Gearin G."/>
            <person name="Gellesch M."/>
            <person name="Goldberg J."/>
            <person name="Griggs A."/>
            <person name="Gujja S."/>
            <person name="Heiman D."/>
            <person name="Howarth C."/>
            <person name="Larson L."/>
            <person name="Lui A."/>
            <person name="MacDonald P.J.P."/>
            <person name="Montmayeur A."/>
            <person name="Murphy C."/>
            <person name="Neiman D."/>
            <person name="Pearson M."/>
            <person name="Priest M."/>
            <person name="Roberts A."/>
            <person name="Saif S."/>
            <person name="Shea T."/>
            <person name="Shenoy N."/>
            <person name="Sisk P."/>
            <person name="Stolte C."/>
            <person name="Sykes S."/>
            <person name="Wortman J."/>
            <person name="Nusbaum C."/>
            <person name="Birren B."/>
        </authorList>
    </citation>
    <scope>NUCLEOTIDE SEQUENCE [LARGE SCALE GENOMIC DNA]</scope>
    <source>
        <strain evidence="2 3">YIT 12060</strain>
    </source>
</reference>
<proteinExistence type="predicted"/>
<organism evidence="2 3">
    <name type="scientific">Alistipes indistinctus YIT 12060</name>
    <dbReference type="NCBI Taxonomy" id="742725"/>
    <lineage>
        <taxon>Bacteria</taxon>
        <taxon>Pseudomonadati</taxon>
        <taxon>Bacteroidota</taxon>
        <taxon>Bacteroidia</taxon>
        <taxon>Bacteroidales</taxon>
        <taxon>Rikenellaceae</taxon>
        <taxon>Alistipes</taxon>
    </lineage>
</organism>
<dbReference type="HOGENOM" id="CLU_119866_0_0_10"/>
<dbReference type="OrthoDB" id="982410at2"/>
<dbReference type="AlphaFoldDB" id="G5H762"/>
<comment type="caution">
    <text evidence="2">The sequence shown here is derived from an EMBL/GenBank/DDBJ whole genome shotgun (WGS) entry which is preliminary data.</text>
</comment>
<feature type="signal peptide" evidence="1">
    <location>
        <begin position="1"/>
        <end position="20"/>
    </location>
</feature>
<dbReference type="PATRIC" id="fig|742725.3.peg.957"/>
<feature type="chain" id="PRO_5003477740" description="DUF4251 domain-containing protein" evidence="1">
    <location>
        <begin position="21"/>
        <end position="189"/>
    </location>
</feature>
<dbReference type="Pfam" id="PF14059">
    <property type="entry name" value="DUF4251"/>
    <property type="match status" value="1"/>
</dbReference>
<dbReference type="eggNOG" id="ENOG502ZPPH">
    <property type="taxonomic scope" value="Bacteria"/>
</dbReference>
<gene>
    <name evidence="2" type="ORF">HMPREF9450_00905</name>
</gene>
<dbReference type="Proteomes" id="UP000006008">
    <property type="component" value="Unassembled WGS sequence"/>
</dbReference>
<dbReference type="Gene3D" id="2.40.128.410">
    <property type="match status" value="1"/>
</dbReference>
<evidence type="ECO:0000313" key="2">
    <source>
        <dbReference type="EMBL" id="EHB92701.1"/>
    </source>
</evidence>
<evidence type="ECO:0000313" key="3">
    <source>
        <dbReference type="Proteomes" id="UP000006008"/>
    </source>
</evidence>
<keyword evidence="1" id="KW-0732">Signal</keyword>
<dbReference type="GeneID" id="92816080"/>
<dbReference type="InterPro" id="IPR025347">
    <property type="entry name" value="DUF4251"/>
</dbReference>
<accession>G5H762</accession>
<evidence type="ECO:0008006" key="4">
    <source>
        <dbReference type="Google" id="ProtNLM"/>
    </source>
</evidence>
<dbReference type="EMBL" id="ADLD01000009">
    <property type="protein sequence ID" value="EHB92701.1"/>
    <property type="molecule type" value="Genomic_DNA"/>
</dbReference>
<evidence type="ECO:0000256" key="1">
    <source>
        <dbReference type="SAM" id="SignalP"/>
    </source>
</evidence>
<protein>
    <recommendedName>
        <fullName evidence="4">DUF4251 domain-containing protein</fullName>
    </recommendedName>
</protein>
<keyword evidence="3" id="KW-1185">Reference proteome</keyword>
<dbReference type="RefSeq" id="WP_009133711.1">
    <property type="nucleotide sequence ID" value="NZ_CP102250.1"/>
</dbReference>
<name>G5H762_9BACT</name>